<evidence type="ECO:0000313" key="3">
    <source>
        <dbReference type="EMBL" id="MBD2842406.1"/>
    </source>
</evidence>
<keyword evidence="4" id="KW-1185">Reference proteome</keyword>
<dbReference type="SUPFAM" id="SSF158634">
    <property type="entry name" value="RPA2825-like"/>
    <property type="match status" value="1"/>
</dbReference>
<dbReference type="InterPro" id="IPR022016">
    <property type="entry name" value="DUF3597"/>
</dbReference>
<gene>
    <name evidence="3" type="ORF">IB285_09070</name>
</gene>
<evidence type="ECO:0000259" key="2">
    <source>
        <dbReference type="Pfam" id="PF12200"/>
    </source>
</evidence>
<proteinExistence type="predicted"/>
<protein>
    <submittedName>
        <fullName evidence="3">DUF3597 domain-containing protein</fullName>
    </submittedName>
</protein>
<feature type="region of interest" description="Disordered" evidence="1">
    <location>
        <begin position="1"/>
        <end position="40"/>
    </location>
</feature>
<reference evidence="3 4" key="1">
    <citation type="submission" date="2020-09" db="EMBL/GenBank/DDBJ databases">
        <authorList>
            <person name="Yoon J.-W."/>
        </authorList>
    </citation>
    <scope>NUCLEOTIDE SEQUENCE [LARGE SCALE GENOMIC DNA]</scope>
    <source>
        <strain evidence="3 4">KMU-140</strain>
    </source>
</reference>
<comment type="caution">
    <text evidence="3">The sequence shown here is derived from an EMBL/GenBank/DDBJ whole genome shotgun (WGS) entry which is preliminary data.</text>
</comment>
<dbReference type="EMBL" id="JACXLC010000001">
    <property type="protein sequence ID" value="MBD2842406.1"/>
    <property type="molecule type" value="Genomic_DNA"/>
</dbReference>
<dbReference type="RefSeq" id="WP_190787866.1">
    <property type="nucleotide sequence ID" value="NZ_JACXLC010000001.1"/>
</dbReference>
<organism evidence="3 4">
    <name type="scientific">Erythrobacter rubeus</name>
    <dbReference type="NCBI Taxonomy" id="2760803"/>
    <lineage>
        <taxon>Bacteria</taxon>
        <taxon>Pseudomonadati</taxon>
        <taxon>Pseudomonadota</taxon>
        <taxon>Alphaproteobacteria</taxon>
        <taxon>Sphingomonadales</taxon>
        <taxon>Erythrobacteraceae</taxon>
        <taxon>Erythrobacter/Porphyrobacter group</taxon>
        <taxon>Erythrobacter</taxon>
    </lineage>
</organism>
<accession>A0ABR8KP10</accession>
<dbReference type="Proteomes" id="UP000635384">
    <property type="component" value="Unassembled WGS sequence"/>
</dbReference>
<evidence type="ECO:0000256" key="1">
    <source>
        <dbReference type="SAM" id="MobiDB-lite"/>
    </source>
</evidence>
<sequence length="121" mass="13285">MGIFSSIKNAIFGDDEKEEIKADPKPTATSGPKERAPISQEEVEKRIANIPGAEDLNWRTSIVDLMKLVKIDPSYENRKELAQEMGNTGYSGSAEDNIKLHRDVMDEIAKAGGVVPGELKN</sequence>
<evidence type="ECO:0000313" key="4">
    <source>
        <dbReference type="Proteomes" id="UP000635384"/>
    </source>
</evidence>
<feature type="domain" description="DUF3597" evidence="2">
    <location>
        <begin position="3"/>
        <end position="116"/>
    </location>
</feature>
<name>A0ABR8KP10_9SPHN</name>
<dbReference type="Pfam" id="PF12200">
    <property type="entry name" value="DUF3597"/>
    <property type="match status" value="1"/>
</dbReference>